<evidence type="ECO:0000256" key="3">
    <source>
        <dbReference type="ARBA" id="ARBA00022525"/>
    </source>
</evidence>
<feature type="chain" id="PRO_5025579472" evidence="4">
    <location>
        <begin position="21"/>
        <end position="151"/>
    </location>
</feature>
<evidence type="ECO:0000256" key="2">
    <source>
        <dbReference type="ARBA" id="ARBA00006370"/>
    </source>
</evidence>
<organism evidence="6">
    <name type="scientific">Hirondellea gigas</name>
    <dbReference type="NCBI Taxonomy" id="1518452"/>
    <lineage>
        <taxon>Eukaryota</taxon>
        <taxon>Metazoa</taxon>
        <taxon>Ecdysozoa</taxon>
        <taxon>Arthropoda</taxon>
        <taxon>Crustacea</taxon>
        <taxon>Multicrustacea</taxon>
        <taxon>Malacostraca</taxon>
        <taxon>Eumalacostraca</taxon>
        <taxon>Peracarida</taxon>
        <taxon>Amphipoda</taxon>
        <taxon>Amphilochidea</taxon>
        <taxon>Lysianassida</taxon>
        <taxon>Lysianassidira</taxon>
        <taxon>Lysianassoidea</taxon>
        <taxon>Lysianassidae</taxon>
        <taxon>Hirondellea</taxon>
    </lineage>
</organism>
<dbReference type="AlphaFoldDB" id="A0A6A7FUZ6"/>
<dbReference type="PANTHER" id="PTHR11306:SF68">
    <property type="entry name" value="NPC INTRACELLULAR CHOLESTEROL TRANSPORTER 2"/>
    <property type="match status" value="1"/>
</dbReference>
<reference evidence="6" key="1">
    <citation type="submission" date="2017-11" db="EMBL/GenBank/DDBJ databases">
        <title>The sensing device of the deep-sea amphipod.</title>
        <authorList>
            <person name="Kobayashi H."/>
            <person name="Nagahama T."/>
            <person name="Arai W."/>
            <person name="Sasagawa Y."/>
            <person name="Umeda M."/>
            <person name="Hayashi T."/>
            <person name="Nikaido I."/>
            <person name="Watanabe H."/>
            <person name="Oguri K."/>
            <person name="Kitazato H."/>
            <person name="Fujioka K."/>
            <person name="Kido Y."/>
            <person name="Takami H."/>
        </authorList>
    </citation>
    <scope>NUCLEOTIDE SEQUENCE</scope>
    <source>
        <tissue evidence="6">Whole body</tissue>
    </source>
</reference>
<dbReference type="PANTHER" id="PTHR11306">
    <property type="entry name" value="NIEMANN PICK TYPE C2 PROTEIN NPC2-RELATED"/>
    <property type="match status" value="1"/>
</dbReference>
<sequence length="151" mass="16472">MRSYAIVAVLALLAITHVSAVRIKDCGSMAVVDYTNIQITGCKPRAPYCIFRKNTTAHISIPFTPKTEITSLKAVVYGIIAGIPLPFPLDNPEACQVSFPCPAEAGKRVLYTEGLPVKALYPSLRLTVEWSLEDQAGNKQVCLRIPVKLQS</sequence>
<feature type="domain" description="MD-2-related lipid-recognition" evidence="5">
    <location>
        <begin position="23"/>
        <end position="147"/>
    </location>
</feature>
<dbReference type="InterPro" id="IPR003172">
    <property type="entry name" value="ML_dom"/>
</dbReference>
<dbReference type="InterPro" id="IPR014756">
    <property type="entry name" value="Ig_E-set"/>
</dbReference>
<evidence type="ECO:0000256" key="4">
    <source>
        <dbReference type="SAM" id="SignalP"/>
    </source>
</evidence>
<proteinExistence type="evidence at transcript level"/>
<dbReference type="Gene3D" id="2.60.40.770">
    <property type="match status" value="1"/>
</dbReference>
<dbReference type="GO" id="GO:0015918">
    <property type="term" value="P:sterol transport"/>
    <property type="evidence" value="ECO:0007669"/>
    <property type="project" value="InterPro"/>
</dbReference>
<dbReference type="InterPro" id="IPR039670">
    <property type="entry name" value="NPC2-like"/>
</dbReference>
<name>A0A6A7FUZ6_9CRUS</name>
<keyword evidence="4" id="KW-0732">Signal</keyword>
<dbReference type="SMART" id="SM00737">
    <property type="entry name" value="ML"/>
    <property type="match status" value="1"/>
</dbReference>
<protein>
    <submittedName>
        <fullName evidence="6">Protein NPC2 homolog</fullName>
    </submittedName>
</protein>
<dbReference type="Pfam" id="PF02221">
    <property type="entry name" value="E1_DerP2_DerF2"/>
    <property type="match status" value="1"/>
</dbReference>
<dbReference type="GO" id="GO:0005576">
    <property type="term" value="C:extracellular region"/>
    <property type="evidence" value="ECO:0007669"/>
    <property type="project" value="UniProtKB-SubCell"/>
</dbReference>
<dbReference type="GO" id="GO:0032934">
    <property type="term" value="F:sterol binding"/>
    <property type="evidence" value="ECO:0007669"/>
    <property type="project" value="InterPro"/>
</dbReference>
<dbReference type="SUPFAM" id="SSF81296">
    <property type="entry name" value="E set domains"/>
    <property type="match status" value="1"/>
</dbReference>
<evidence type="ECO:0000313" key="6">
    <source>
        <dbReference type="EMBL" id="LAC21875.1"/>
    </source>
</evidence>
<comment type="subcellular location">
    <subcellularLocation>
        <location evidence="1">Secreted</location>
    </subcellularLocation>
</comment>
<dbReference type="FunFam" id="2.60.40.770:FF:000001">
    <property type="entry name" value="NPC intracellular cholesterol transporter 2"/>
    <property type="match status" value="1"/>
</dbReference>
<accession>A0A6A7FUZ6</accession>
<feature type="signal peptide" evidence="4">
    <location>
        <begin position="1"/>
        <end position="20"/>
    </location>
</feature>
<dbReference type="EMBL" id="IACT01002606">
    <property type="protein sequence ID" value="LAC21875.1"/>
    <property type="molecule type" value="mRNA"/>
</dbReference>
<evidence type="ECO:0000259" key="5">
    <source>
        <dbReference type="SMART" id="SM00737"/>
    </source>
</evidence>
<evidence type="ECO:0000256" key="1">
    <source>
        <dbReference type="ARBA" id="ARBA00004613"/>
    </source>
</evidence>
<comment type="similarity">
    <text evidence="2">Belongs to the NPC2 family.</text>
</comment>
<keyword evidence="3" id="KW-0964">Secreted</keyword>